<dbReference type="eggNOG" id="COG1670">
    <property type="taxonomic scope" value="Bacteria"/>
</dbReference>
<reference evidence="2 3" key="1">
    <citation type="submission" date="2013-01" db="EMBL/GenBank/DDBJ databases">
        <authorList>
            <person name="Fiebig A."/>
            <person name="Goeker M."/>
            <person name="Klenk H.-P.P."/>
        </authorList>
    </citation>
    <scope>NUCLEOTIDE SEQUENCE [LARGE SCALE GENOMIC DNA]</scope>
    <source>
        <strain evidence="2 3">DSM 24838</strain>
    </source>
</reference>
<dbReference type="EMBL" id="AONG01000020">
    <property type="protein sequence ID" value="KIQ67747.1"/>
    <property type="molecule type" value="Genomic_DNA"/>
</dbReference>
<feature type="domain" description="N-acetyltransferase" evidence="1">
    <location>
        <begin position="11"/>
        <end position="162"/>
    </location>
</feature>
<dbReference type="InterPro" id="IPR051531">
    <property type="entry name" value="N-acetyltransferase"/>
</dbReference>
<gene>
    <name evidence="2" type="ORF">Wenmar_03706</name>
</gene>
<sequence length="173" mass="18911">MTVPTLTTARLVLRPLQRGDADALATALDDWDVIRWLSGPPYPYRLADARQFIADVRAGGAGVWAITLADGGFLGTVGLGVEFGYWLRRGAWGRGYATEATTALLDHHFAGGGAAVEAGIHPDNARSRHLLEKLGFVADGHSVTYFPARRADIERPMFRLTPEAWRRLRDAAE</sequence>
<dbReference type="PANTHER" id="PTHR43792">
    <property type="entry name" value="GNAT FAMILY, PUTATIVE (AFU_ORTHOLOGUE AFUA_3G00765)-RELATED-RELATED"/>
    <property type="match status" value="1"/>
</dbReference>
<evidence type="ECO:0000313" key="2">
    <source>
        <dbReference type="EMBL" id="KIQ67747.1"/>
    </source>
</evidence>
<comment type="caution">
    <text evidence="2">The sequence shown here is derived from an EMBL/GenBank/DDBJ whole genome shotgun (WGS) entry which is preliminary data.</text>
</comment>
<keyword evidence="3" id="KW-1185">Reference proteome</keyword>
<dbReference type="SUPFAM" id="SSF55729">
    <property type="entry name" value="Acyl-CoA N-acyltransferases (Nat)"/>
    <property type="match status" value="1"/>
</dbReference>
<dbReference type="STRING" id="1123501.Wenmar_03706"/>
<accession>A0A0D0Q5I3</accession>
<name>A0A0D0Q5I3_9RHOB</name>
<evidence type="ECO:0000259" key="1">
    <source>
        <dbReference type="PROSITE" id="PS51186"/>
    </source>
</evidence>
<organism evidence="2 3">
    <name type="scientific">Wenxinia marina DSM 24838</name>
    <dbReference type="NCBI Taxonomy" id="1123501"/>
    <lineage>
        <taxon>Bacteria</taxon>
        <taxon>Pseudomonadati</taxon>
        <taxon>Pseudomonadota</taxon>
        <taxon>Alphaproteobacteria</taxon>
        <taxon>Rhodobacterales</taxon>
        <taxon>Roseobacteraceae</taxon>
        <taxon>Wenxinia</taxon>
    </lineage>
</organism>
<dbReference type="Gene3D" id="3.40.630.30">
    <property type="match status" value="1"/>
</dbReference>
<protein>
    <submittedName>
        <fullName evidence="2">Acetyltransferase</fullName>
    </submittedName>
</protein>
<dbReference type="InterPro" id="IPR000182">
    <property type="entry name" value="GNAT_dom"/>
</dbReference>
<evidence type="ECO:0000313" key="3">
    <source>
        <dbReference type="Proteomes" id="UP000035100"/>
    </source>
</evidence>
<proteinExistence type="predicted"/>
<dbReference type="PROSITE" id="PS51186">
    <property type="entry name" value="GNAT"/>
    <property type="match status" value="1"/>
</dbReference>
<dbReference type="OrthoDB" id="9804153at2"/>
<keyword evidence="2" id="KW-0808">Transferase</keyword>
<dbReference type="AlphaFoldDB" id="A0A0D0Q5I3"/>
<dbReference type="Pfam" id="PF13302">
    <property type="entry name" value="Acetyltransf_3"/>
    <property type="match status" value="1"/>
</dbReference>
<dbReference type="InterPro" id="IPR016181">
    <property type="entry name" value="Acyl_CoA_acyltransferase"/>
</dbReference>
<dbReference type="GO" id="GO:0016747">
    <property type="term" value="F:acyltransferase activity, transferring groups other than amino-acyl groups"/>
    <property type="evidence" value="ECO:0007669"/>
    <property type="project" value="InterPro"/>
</dbReference>
<dbReference type="Proteomes" id="UP000035100">
    <property type="component" value="Unassembled WGS sequence"/>
</dbReference>